<dbReference type="EMBL" id="LXQA010075019">
    <property type="protein sequence ID" value="MCI10101.1"/>
    <property type="molecule type" value="Genomic_DNA"/>
</dbReference>
<feature type="non-terminal residue" evidence="1">
    <location>
        <position position="134"/>
    </location>
</feature>
<organism evidence="1 2">
    <name type="scientific">Trifolium medium</name>
    <dbReference type="NCBI Taxonomy" id="97028"/>
    <lineage>
        <taxon>Eukaryota</taxon>
        <taxon>Viridiplantae</taxon>
        <taxon>Streptophyta</taxon>
        <taxon>Embryophyta</taxon>
        <taxon>Tracheophyta</taxon>
        <taxon>Spermatophyta</taxon>
        <taxon>Magnoliopsida</taxon>
        <taxon>eudicotyledons</taxon>
        <taxon>Gunneridae</taxon>
        <taxon>Pentapetalae</taxon>
        <taxon>rosids</taxon>
        <taxon>fabids</taxon>
        <taxon>Fabales</taxon>
        <taxon>Fabaceae</taxon>
        <taxon>Papilionoideae</taxon>
        <taxon>50 kb inversion clade</taxon>
        <taxon>NPAAA clade</taxon>
        <taxon>Hologalegina</taxon>
        <taxon>IRL clade</taxon>
        <taxon>Trifolieae</taxon>
        <taxon>Trifolium</taxon>
    </lineage>
</organism>
<dbReference type="SUPFAM" id="SSF52047">
    <property type="entry name" value="RNI-like"/>
    <property type="match status" value="1"/>
</dbReference>
<reference evidence="1 2" key="1">
    <citation type="journal article" date="2018" name="Front. Plant Sci.">
        <title>Red Clover (Trifolium pratense) and Zigzag Clover (T. medium) - A Picture of Genomic Similarities and Differences.</title>
        <authorList>
            <person name="Dluhosova J."/>
            <person name="Istvanek J."/>
            <person name="Nedelnik J."/>
            <person name="Repkova J."/>
        </authorList>
    </citation>
    <scope>NUCLEOTIDE SEQUENCE [LARGE SCALE GENOMIC DNA]</scope>
    <source>
        <strain evidence="2">cv. 10/8</strain>
        <tissue evidence="1">Leaf</tissue>
    </source>
</reference>
<dbReference type="Proteomes" id="UP000265520">
    <property type="component" value="Unassembled WGS sequence"/>
</dbReference>
<protein>
    <submittedName>
        <fullName evidence="1">F-box/LRR-repeat protein</fullName>
    </submittedName>
</protein>
<accession>A0A392PD88</accession>
<dbReference type="AlphaFoldDB" id="A0A392PD88"/>
<comment type="caution">
    <text evidence="1">The sequence shown here is derived from an EMBL/GenBank/DDBJ whole genome shotgun (WGS) entry which is preliminary data.</text>
</comment>
<sequence>MECFPLLEELDLSFPSGCKDYSSYVDGVEALSLALIKLRKYDKITNAGLAFALRERPTLKSLSFSITPSNLDYSEVFATSHFIDSLVSLKGLTCLVLHRLKISDELLNSIAKEGLPLTRLALRYCTGHNYAGIF</sequence>
<dbReference type="InterPro" id="IPR032675">
    <property type="entry name" value="LRR_dom_sf"/>
</dbReference>
<keyword evidence="2" id="KW-1185">Reference proteome</keyword>
<name>A0A392PD88_9FABA</name>
<evidence type="ECO:0000313" key="1">
    <source>
        <dbReference type="EMBL" id="MCI10101.1"/>
    </source>
</evidence>
<dbReference type="Gene3D" id="3.80.10.10">
    <property type="entry name" value="Ribonuclease Inhibitor"/>
    <property type="match status" value="1"/>
</dbReference>
<evidence type="ECO:0000313" key="2">
    <source>
        <dbReference type="Proteomes" id="UP000265520"/>
    </source>
</evidence>
<proteinExistence type="predicted"/>